<reference evidence="2" key="1">
    <citation type="submission" date="2021-07" db="EMBL/GenBank/DDBJ databases">
        <authorList>
            <person name="Catto M.A."/>
            <person name="Jacobson A."/>
            <person name="Kennedy G."/>
            <person name="Labadie P."/>
            <person name="Hunt B.G."/>
            <person name="Srinivasan R."/>
        </authorList>
    </citation>
    <scope>NUCLEOTIDE SEQUENCE</scope>
    <source>
        <strain evidence="2">PL_HMW_Pooled</strain>
        <tissue evidence="2">Head</tissue>
    </source>
</reference>
<feature type="region of interest" description="Disordered" evidence="1">
    <location>
        <begin position="45"/>
        <end position="73"/>
    </location>
</feature>
<sequence>MSFPLQFASCAERRASCLLAAATPLLPPAPALAYQSCASQHPVRRSHCSAAPSPSSSPSARRRALRDRDATAP</sequence>
<proteinExistence type="predicted"/>
<gene>
    <name evidence="2" type="ORF">KUF71_023748</name>
</gene>
<keyword evidence="3" id="KW-1185">Reference proteome</keyword>
<comment type="caution">
    <text evidence="2">The sequence shown here is derived from an EMBL/GenBank/DDBJ whole genome shotgun (WGS) entry which is preliminary data.</text>
</comment>
<dbReference type="Proteomes" id="UP001219518">
    <property type="component" value="Unassembled WGS sequence"/>
</dbReference>
<evidence type="ECO:0000313" key="3">
    <source>
        <dbReference type="Proteomes" id="UP001219518"/>
    </source>
</evidence>
<reference evidence="2" key="2">
    <citation type="journal article" date="2023" name="BMC Genomics">
        <title>Pest status, molecular evolution, and epigenetic factors derived from the genome assembly of Frankliniella fusca, a thysanopteran phytovirus vector.</title>
        <authorList>
            <person name="Catto M.A."/>
            <person name="Labadie P.E."/>
            <person name="Jacobson A.L."/>
            <person name="Kennedy G.G."/>
            <person name="Srinivasan R."/>
            <person name="Hunt B.G."/>
        </authorList>
    </citation>
    <scope>NUCLEOTIDE SEQUENCE</scope>
    <source>
        <strain evidence="2">PL_HMW_Pooled</strain>
    </source>
</reference>
<dbReference type="AlphaFoldDB" id="A0AAE1LDP4"/>
<accession>A0AAE1LDP4</accession>
<protein>
    <submittedName>
        <fullName evidence="2">O-methyltransferase aurJ</fullName>
    </submittedName>
</protein>
<feature type="compositionally biased region" description="Low complexity" evidence="1">
    <location>
        <begin position="48"/>
        <end position="59"/>
    </location>
</feature>
<name>A0AAE1LDP4_9NEOP</name>
<evidence type="ECO:0000256" key="1">
    <source>
        <dbReference type="SAM" id="MobiDB-lite"/>
    </source>
</evidence>
<evidence type="ECO:0000313" key="2">
    <source>
        <dbReference type="EMBL" id="KAK3914347.1"/>
    </source>
</evidence>
<dbReference type="EMBL" id="JAHWGI010000376">
    <property type="protein sequence ID" value="KAK3914347.1"/>
    <property type="molecule type" value="Genomic_DNA"/>
</dbReference>
<organism evidence="2 3">
    <name type="scientific">Frankliniella fusca</name>
    <dbReference type="NCBI Taxonomy" id="407009"/>
    <lineage>
        <taxon>Eukaryota</taxon>
        <taxon>Metazoa</taxon>
        <taxon>Ecdysozoa</taxon>
        <taxon>Arthropoda</taxon>
        <taxon>Hexapoda</taxon>
        <taxon>Insecta</taxon>
        <taxon>Pterygota</taxon>
        <taxon>Neoptera</taxon>
        <taxon>Paraneoptera</taxon>
        <taxon>Thysanoptera</taxon>
        <taxon>Terebrantia</taxon>
        <taxon>Thripoidea</taxon>
        <taxon>Thripidae</taxon>
        <taxon>Frankliniella</taxon>
    </lineage>
</organism>